<feature type="transmembrane region" description="Helical" evidence="6">
    <location>
        <begin position="60"/>
        <end position="78"/>
    </location>
</feature>
<feature type="transmembrane region" description="Helical" evidence="6">
    <location>
        <begin position="195"/>
        <end position="220"/>
    </location>
</feature>
<keyword evidence="3 6" id="KW-0812">Transmembrane</keyword>
<dbReference type="InterPro" id="IPR019108">
    <property type="entry name" value="Caa3_assmbl_CtaG-rel"/>
</dbReference>
<protein>
    <submittedName>
        <fullName evidence="7">Unannotated protein</fullName>
    </submittedName>
</protein>
<keyword evidence="2" id="KW-1003">Cell membrane</keyword>
<dbReference type="EMBL" id="CAEZZK010000021">
    <property type="protein sequence ID" value="CAB4751898.1"/>
    <property type="molecule type" value="Genomic_DNA"/>
</dbReference>
<dbReference type="GO" id="GO:0005886">
    <property type="term" value="C:plasma membrane"/>
    <property type="evidence" value="ECO:0007669"/>
    <property type="project" value="UniProtKB-SubCell"/>
</dbReference>
<feature type="transmembrane region" description="Helical" evidence="6">
    <location>
        <begin position="25"/>
        <end position="48"/>
    </location>
</feature>
<evidence type="ECO:0000256" key="3">
    <source>
        <dbReference type="ARBA" id="ARBA00022692"/>
    </source>
</evidence>
<feature type="transmembrane region" description="Helical" evidence="6">
    <location>
        <begin position="90"/>
        <end position="113"/>
    </location>
</feature>
<organism evidence="7">
    <name type="scientific">freshwater metagenome</name>
    <dbReference type="NCBI Taxonomy" id="449393"/>
    <lineage>
        <taxon>unclassified sequences</taxon>
        <taxon>metagenomes</taxon>
        <taxon>ecological metagenomes</taxon>
    </lineage>
</organism>
<keyword evidence="4 6" id="KW-1133">Transmembrane helix</keyword>
<evidence type="ECO:0000256" key="4">
    <source>
        <dbReference type="ARBA" id="ARBA00022989"/>
    </source>
</evidence>
<comment type="subcellular location">
    <subcellularLocation>
        <location evidence="1">Cell membrane</location>
        <topology evidence="1">Multi-pass membrane protein</topology>
    </subcellularLocation>
</comment>
<evidence type="ECO:0000313" key="7">
    <source>
        <dbReference type="EMBL" id="CAB4751898.1"/>
    </source>
</evidence>
<evidence type="ECO:0000256" key="5">
    <source>
        <dbReference type="ARBA" id="ARBA00023136"/>
    </source>
</evidence>
<feature type="transmembrane region" description="Helical" evidence="6">
    <location>
        <begin position="125"/>
        <end position="148"/>
    </location>
</feature>
<dbReference type="Pfam" id="PF09678">
    <property type="entry name" value="Caa3_CtaG"/>
    <property type="match status" value="1"/>
</dbReference>
<sequence length="309" mass="34748">MIAILADRFTSELINPWRFQPHPEVWLLVVAVLGAYIYAFRVIGPVVVKAGPVITTKQRNAFIAAILMLWLASDWPVHDIAEEYLYSVHMFQHMVLSYFMPPLVLLAIPKWLFESVFGHGRARRVISFLAKPVIAGVAFNLIVMITHIPDVVNRSVSNAPMHYGLHVALVLTALLVWMPICGPDRQLHLLSGGKMIYLFLMSVVPTVPAGWLTFAEGAVYKHYDIPVRVWGLSVTTDQQLAGAIMKIGGSFFLWAIIIYVFFKRFTPEFSGDRSYRQIKSHEDESILTFGDVEDAFGRVPPAPDPNVKS</sequence>
<evidence type="ECO:0000256" key="2">
    <source>
        <dbReference type="ARBA" id="ARBA00022475"/>
    </source>
</evidence>
<accession>A0A6J6TXZ2</accession>
<evidence type="ECO:0000256" key="1">
    <source>
        <dbReference type="ARBA" id="ARBA00004651"/>
    </source>
</evidence>
<reference evidence="7" key="1">
    <citation type="submission" date="2020-05" db="EMBL/GenBank/DDBJ databases">
        <authorList>
            <person name="Chiriac C."/>
            <person name="Salcher M."/>
            <person name="Ghai R."/>
            <person name="Kavagutti S V."/>
        </authorList>
    </citation>
    <scope>NUCLEOTIDE SEQUENCE</scope>
</reference>
<proteinExistence type="predicted"/>
<name>A0A6J6TXZ2_9ZZZZ</name>
<feature type="transmembrane region" description="Helical" evidence="6">
    <location>
        <begin position="240"/>
        <end position="262"/>
    </location>
</feature>
<feature type="transmembrane region" description="Helical" evidence="6">
    <location>
        <begin position="163"/>
        <end position="183"/>
    </location>
</feature>
<evidence type="ECO:0000256" key="6">
    <source>
        <dbReference type="SAM" id="Phobius"/>
    </source>
</evidence>
<gene>
    <name evidence="7" type="ORF">UFOPK2855_00200</name>
</gene>
<dbReference type="AlphaFoldDB" id="A0A6J6TXZ2"/>
<keyword evidence="5 6" id="KW-0472">Membrane</keyword>